<dbReference type="SUPFAM" id="SSF55846">
    <property type="entry name" value="N-acetylmuramoyl-L-alanine amidase-like"/>
    <property type="match status" value="1"/>
</dbReference>
<reference evidence="2 3" key="1">
    <citation type="submission" date="2019-08" db="EMBL/GenBank/DDBJ databases">
        <title>In-depth cultivation of the pig gut microbiome towards novel bacterial diversity and tailored functional studies.</title>
        <authorList>
            <person name="Wylensek D."/>
            <person name="Hitch T.C.A."/>
            <person name="Clavel T."/>
        </authorList>
    </citation>
    <scope>NUCLEOTIDE SEQUENCE [LARGE SCALE GENOMIC DNA]</scope>
    <source>
        <strain evidence="2 3">WCA-389-WT-5B</strain>
    </source>
</reference>
<dbReference type="EMBL" id="VULN01000009">
    <property type="protein sequence ID" value="MSS82386.1"/>
    <property type="molecule type" value="Genomic_DNA"/>
</dbReference>
<gene>
    <name evidence="2" type="ORF">FX155_07240</name>
</gene>
<accession>A0A6N7W2E4</accession>
<dbReference type="InterPro" id="IPR036505">
    <property type="entry name" value="Amidase/PGRP_sf"/>
</dbReference>
<dbReference type="OrthoDB" id="548109at2"/>
<protein>
    <submittedName>
        <fullName evidence="2">N-acetylmuramoyl-L-alanine amidase</fullName>
    </submittedName>
</protein>
<dbReference type="Pfam" id="PF01510">
    <property type="entry name" value="Amidase_2"/>
    <property type="match status" value="1"/>
</dbReference>
<comment type="caution">
    <text evidence="2">The sequence shown here is derived from an EMBL/GenBank/DDBJ whole genome shotgun (WGS) entry which is preliminary data.</text>
</comment>
<sequence length="205" mass="23004">MQRVTLKDIRTMAEAARPTLMAQAQEYGRDVKVYLHWTAGRYGQMYDDYHINIDKDGSLWASTDDFTDTLSHTWHRNTGSIGVTLCCCYQAASNALGPYPPTAAQIEAMAQVVAVLAKALWLTIDRDRIMTHAEAADNVDGLLPEGDEYGPCNGCERWDLQYLGTPESPAWTTDYDSPRTGGNVLRGKAIWYQQQMQEMQDNEEG</sequence>
<dbReference type="Gene3D" id="3.40.80.10">
    <property type="entry name" value="Peptidoglycan recognition protein-like"/>
    <property type="match status" value="1"/>
</dbReference>
<evidence type="ECO:0000313" key="2">
    <source>
        <dbReference type="EMBL" id="MSS82386.1"/>
    </source>
</evidence>
<dbReference type="GO" id="GO:0009253">
    <property type="term" value="P:peptidoglycan catabolic process"/>
    <property type="evidence" value="ECO:0007669"/>
    <property type="project" value="InterPro"/>
</dbReference>
<feature type="domain" description="N-acetylmuramoyl-L-alanine amidase" evidence="1">
    <location>
        <begin position="34"/>
        <end position="136"/>
    </location>
</feature>
<evidence type="ECO:0000313" key="3">
    <source>
        <dbReference type="Proteomes" id="UP000441455"/>
    </source>
</evidence>
<proteinExistence type="predicted"/>
<name>A0A6N7W2E4_ACIFE</name>
<dbReference type="InterPro" id="IPR002502">
    <property type="entry name" value="Amidase_domain"/>
</dbReference>
<evidence type="ECO:0000259" key="1">
    <source>
        <dbReference type="Pfam" id="PF01510"/>
    </source>
</evidence>
<organism evidence="2 3">
    <name type="scientific">Acidaminococcus fermentans</name>
    <dbReference type="NCBI Taxonomy" id="905"/>
    <lineage>
        <taxon>Bacteria</taxon>
        <taxon>Bacillati</taxon>
        <taxon>Bacillota</taxon>
        <taxon>Negativicutes</taxon>
        <taxon>Acidaminococcales</taxon>
        <taxon>Acidaminococcaceae</taxon>
        <taxon>Acidaminococcus</taxon>
    </lineage>
</organism>
<dbReference type="RefSeq" id="WP_154488251.1">
    <property type="nucleotide sequence ID" value="NZ_VULN01000009.1"/>
</dbReference>
<dbReference type="Proteomes" id="UP000441455">
    <property type="component" value="Unassembled WGS sequence"/>
</dbReference>
<dbReference type="GO" id="GO:0008745">
    <property type="term" value="F:N-acetylmuramoyl-L-alanine amidase activity"/>
    <property type="evidence" value="ECO:0007669"/>
    <property type="project" value="InterPro"/>
</dbReference>
<dbReference type="AlphaFoldDB" id="A0A6N7W2E4"/>